<evidence type="ECO:0000313" key="12">
    <source>
        <dbReference type="Proteomes" id="UP000001208"/>
    </source>
</evidence>
<evidence type="ECO:0000256" key="4">
    <source>
        <dbReference type="ARBA" id="ARBA00022692"/>
    </source>
</evidence>
<evidence type="ECO:0000256" key="6">
    <source>
        <dbReference type="ARBA" id="ARBA00023136"/>
    </source>
</evidence>
<name>B3QXH6_CHLT3</name>
<proteinExistence type="inferred from homology"/>
<keyword evidence="5 9" id="KW-0732">Signal</keyword>
<dbReference type="InterPro" id="IPR039426">
    <property type="entry name" value="TonB-dep_rcpt-like"/>
</dbReference>
<dbReference type="GO" id="GO:0015344">
    <property type="term" value="F:siderophore uptake transmembrane transporter activity"/>
    <property type="evidence" value="ECO:0007669"/>
    <property type="project" value="TreeGrafter"/>
</dbReference>
<evidence type="ECO:0000256" key="2">
    <source>
        <dbReference type="ARBA" id="ARBA00022448"/>
    </source>
</evidence>
<dbReference type="eggNOG" id="COG4206">
    <property type="taxonomic scope" value="Bacteria"/>
</dbReference>
<protein>
    <submittedName>
        <fullName evidence="11">TonB-dependent receptor plug</fullName>
    </submittedName>
</protein>
<feature type="domain" description="TonB-dependent receptor plug" evidence="10">
    <location>
        <begin position="118"/>
        <end position="222"/>
    </location>
</feature>
<dbReference type="PROSITE" id="PS52016">
    <property type="entry name" value="TONB_DEPENDENT_REC_3"/>
    <property type="match status" value="1"/>
</dbReference>
<dbReference type="GO" id="GO:0009279">
    <property type="term" value="C:cell outer membrane"/>
    <property type="evidence" value="ECO:0007669"/>
    <property type="project" value="UniProtKB-SubCell"/>
</dbReference>
<evidence type="ECO:0000256" key="9">
    <source>
        <dbReference type="SAM" id="SignalP"/>
    </source>
</evidence>
<dbReference type="Proteomes" id="UP000001208">
    <property type="component" value="Chromosome"/>
</dbReference>
<comment type="subcellular location">
    <subcellularLocation>
        <location evidence="1 8">Cell outer membrane</location>
        <topology evidence="1 8">Multi-pass membrane protein</topology>
    </subcellularLocation>
</comment>
<dbReference type="Gene3D" id="2.170.130.10">
    <property type="entry name" value="TonB-dependent receptor, plug domain"/>
    <property type="match status" value="1"/>
</dbReference>
<keyword evidence="4 8" id="KW-0812">Transmembrane</keyword>
<keyword evidence="11" id="KW-0675">Receptor</keyword>
<keyword evidence="12" id="KW-1185">Reference proteome</keyword>
<evidence type="ECO:0000259" key="10">
    <source>
        <dbReference type="Pfam" id="PF07715"/>
    </source>
</evidence>
<dbReference type="PANTHER" id="PTHR30069">
    <property type="entry name" value="TONB-DEPENDENT OUTER MEMBRANE RECEPTOR"/>
    <property type="match status" value="1"/>
</dbReference>
<dbReference type="PANTHER" id="PTHR30069:SF29">
    <property type="entry name" value="HEMOGLOBIN AND HEMOGLOBIN-HAPTOGLOBIN-BINDING PROTEIN 1-RELATED"/>
    <property type="match status" value="1"/>
</dbReference>
<dbReference type="InterPro" id="IPR008969">
    <property type="entry name" value="CarboxyPept-like_regulatory"/>
</dbReference>
<keyword evidence="7 8" id="KW-0998">Cell outer membrane</keyword>
<dbReference type="RefSeq" id="WP_012499534.1">
    <property type="nucleotide sequence ID" value="NC_011026.1"/>
</dbReference>
<keyword evidence="3 8" id="KW-1134">Transmembrane beta strand</keyword>
<evidence type="ECO:0000256" key="5">
    <source>
        <dbReference type="ARBA" id="ARBA00022729"/>
    </source>
</evidence>
<comment type="similarity">
    <text evidence="8">Belongs to the TonB-dependent receptor family.</text>
</comment>
<dbReference type="InterPro" id="IPR036942">
    <property type="entry name" value="Beta-barrel_TonB_sf"/>
</dbReference>
<dbReference type="Pfam" id="PF07715">
    <property type="entry name" value="Plug"/>
    <property type="match status" value="1"/>
</dbReference>
<dbReference type="Gene3D" id="2.40.170.20">
    <property type="entry name" value="TonB-dependent receptor, beta-barrel domain"/>
    <property type="match status" value="1"/>
</dbReference>
<dbReference type="GO" id="GO:0044718">
    <property type="term" value="P:siderophore transmembrane transport"/>
    <property type="evidence" value="ECO:0007669"/>
    <property type="project" value="TreeGrafter"/>
</dbReference>
<dbReference type="OrthoDB" id="596248at2"/>
<dbReference type="STRING" id="517418.Ctha_0985"/>
<dbReference type="Pfam" id="PF13715">
    <property type="entry name" value="CarbopepD_reg_2"/>
    <property type="match status" value="1"/>
</dbReference>
<evidence type="ECO:0000256" key="1">
    <source>
        <dbReference type="ARBA" id="ARBA00004571"/>
    </source>
</evidence>
<dbReference type="KEGG" id="cts:Ctha_0985"/>
<feature type="signal peptide" evidence="9">
    <location>
        <begin position="1"/>
        <end position="20"/>
    </location>
</feature>
<feature type="chain" id="PRO_5002797746" evidence="9">
    <location>
        <begin position="21"/>
        <end position="775"/>
    </location>
</feature>
<dbReference type="EMBL" id="CP001100">
    <property type="protein sequence ID" value="ACF13450.1"/>
    <property type="molecule type" value="Genomic_DNA"/>
</dbReference>
<evidence type="ECO:0000256" key="7">
    <source>
        <dbReference type="ARBA" id="ARBA00023237"/>
    </source>
</evidence>
<evidence type="ECO:0000256" key="8">
    <source>
        <dbReference type="PROSITE-ProRule" id="PRU01360"/>
    </source>
</evidence>
<dbReference type="InterPro" id="IPR037066">
    <property type="entry name" value="Plug_dom_sf"/>
</dbReference>
<keyword evidence="6 8" id="KW-0472">Membrane</keyword>
<dbReference type="SUPFAM" id="SSF49464">
    <property type="entry name" value="Carboxypeptidase regulatory domain-like"/>
    <property type="match status" value="1"/>
</dbReference>
<dbReference type="HOGENOM" id="CLU_016091_0_0_10"/>
<keyword evidence="2 8" id="KW-0813">Transport</keyword>
<dbReference type="AlphaFoldDB" id="B3QXH6"/>
<sequence>MRKFLFFLIASLTCSFTAFGQTVISGKVTDTSGEPLAGVTIQLLSTKLGAVTDSDGKFRITNAPKGNISVKATSLGFASQTKQITLGDSEKTLNFTLTIGSVQHKEIIVTEKTEAQQTRELPQAITVIDTKEIEGRVVSVTSLLNRAVGVKIRQSGGEGSTSRISVRGLEGKRIGFFIDGFPMSDNSDFVDVDDIPVTMIERIEVYKGVVPAKFGGSSIGGAVNIVTKEYPPTYIDLSYSRESFNTNKVSAIFKKNDPESGYQFGAGGFYTYAENNYTMESPYQEGLTITRDHDTYEKKMVALSFSSKNWGLDKMTFEFPFTQTSQEVQGIRQNIRKAETSADAFAAISKIEDGNFLLKDLDMDFTLAYAYTISRLVDTASYRTEWDGTTYGAVSALGGEIGTTANDSENKKHTLANQINLNYPFNAEHSLNFNSVLNYANFRPNDELKDEVLGYKTNYDSKMISWVAGLTHEFRTIGDRFINSFSLKYYLYDIKTTLTDVYGFNDPEKVDFSKSDFGFNNAARYRFTRDFLLKASYAYDVRLPSEEELLGDGYLITPAGDLKPERNSSLNIGVMYDRSFSTDTRLQVEVNVFYMYLTNMIRLVAGTIQSEYENFGEMRTLGADIEVKYDITKTLFVHGNATYQDLRDTRETEPGSTVANPTKGDRMPNIPYFYANAGFEFHQENLFGGKDQNSRFYVESSYVEEYFYDFEQTIYQTRRIPSSLSFDVGIEHSFDNESVILSAQIENLTDETLISEYNRPLPGRSYGVKLRYIFK</sequence>
<dbReference type="Gene3D" id="2.60.40.1120">
    <property type="entry name" value="Carboxypeptidase-like, regulatory domain"/>
    <property type="match status" value="1"/>
</dbReference>
<dbReference type="SUPFAM" id="SSF56935">
    <property type="entry name" value="Porins"/>
    <property type="match status" value="1"/>
</dbReference>
<evidence type="ECO:0000256" key="3">
    <source>
        <dbReference type="ARBA" id="ARBA00022452"/>
    </source>
</evidence>
<dbReference type="InterPro" id="IPR012910">
    <property type="entry name" value="Plug_dom"/>
</dbReference>
<organism evidence="11 12">
    <name type="scientific">Chloroherpeton thalassium (strain ATCC 35110 / GB-78)</name>
    <dbReference type="NCBI Taxonomy" id="517418"/>
    <lineage>
        <taxon>Bacteria</taxon>
        <taxon>Pseudomonadati</taxon>
        <taxon>Chlorobiota</taxon>
        <taxon>Chlorobiia</taxon>
        <taxon>Chlorobiales</taxon>
        <taxon>Chloroherpetonaceae</taxon>
        <taxon>Chloroherpeton</taxon>
    </lineage>
</organism>
<gene>
    <name evidence="11" type="ordered locus">Ctha_0985</name>
</gene>
<evidence type="ECO:0000313" key="11">
    <source>
        <dbReference type="EMBL" id="ACF13450.1"/>
    </source>
</evidence>
<accession>B3QXH6</accession>
<reference evidence="11 12" key="1">
    <citation type="submission" date="2008-06" db="EMBL/GenBank/DDBJ databases">
        <title>Complete sequence of Chloroherpeton thalassium ATCC 35110.</title>
        <authorList>
            <consortium name="US DOE Joint Genome Institute"/>
            <person name="Lucas S."/>
            <person name="Copeland A."/>
            <person name="Lapidus A."/>
            <person name="Glavina del Rio T."/>
            <person name="Dalin E."/>
            <person name="Tice H."/>
            <person name="Bruce D."/>
            <person name="Goodwin L."/>
            <person name="Pitluck S."/>
            <person name="Schmutz J."/>
            <person name="Larimer F."/>
            <person name="Land M."/>
            <person name="Hauser L."/>
            <person name="Kyrpides N."/>
            <person name="Mikhailova N."/>
            <person name="Liu Z."/>
            <person name="Li T."/>
            <person name="Zhao F."/>
            <person name="Overmann J."/>
            <person name="Bryant D.A."/>
            <person name="Richardson P."/>
        </authorList>
    </citation>
    <scope>NUCLEOTIDE SEQUENCE [LARGE SCALE GENOMIC DNA]</scope>
    <source>
        <strain evidence="12">ATCC 35110 / GB-78</strain>
    </source>
</reference>